<dbReference type="InterPro" id="IPR005147">
    <property type="entry name" value="tRNA_synthase_B5-dom"/>
</dbReference>
<name>A0A4Y7M430_9CRUS</name>
<dbReference type="Pfam" id="PF17759">
    <property type="entry name" value="tRNA_synthFbeta"/>
    <property type="match status" value="1"/>
</dbReference>
<evidence type="ECO:0000313" key="18">
    <source>
        <dbReference type="EMBL" id="SVE76298.1"/>
    </source>
</evidence>
<keyword evidence="9" id="KW-0479">Metal-binding</keyword>
<evidence type="ECO:0000256" key="13">
    <source>
        <dbReference type="ARBA" id="ARBA00022917"/>
    </source>
</evidence>
<evidence type="ECO:0000256" key="2">
    <source>
        <dbReference type="ARBA" id="ARBA00004496"/>
    </source>
</evidence>
<dbReference type="PANTHER" id="PTHR10947:SF0">
    <property type="entry name" value="PHENYLALANINE--TRNA LIGASE BETA SUBUNIT"/>
    <property type="match status" value="1"/>
</dbReference>
<dbReference type="FunFam" id="3.30.56.10:FF:000003">
    <property type="entry name" value="Phenylalanine--tRNA ligase beta subunit"/>
    <property type="match status" value="1"/>
</dbReference>
<dbReference type="Pfam" id="PF03483">
    <property type="entry name" value="B3_4"/>
    <property type="match status" value="1"/>
</dbReference>
<dbReference type="InterPro" id="IPR004531">
    <property type="entry name" value="Phe-tRNA-synth_IIc_bsu_arc_euk"/>
</dbReference>
<comment type="subcellular location">
    <subcellularLocation>
        <location evidence="2">Cytoplasm</location>
    </subcellularLocation>
</comment>
<comment type="similarity">
    <text evidence="3">Belongs to the phenylalanyl-tRNA synthetase beta subunit family. Type 2 subfamily.</text>
</comment>
<dbReference type="EC" id="6.1.1.20" evidence="5"/>
<evidence type="ECO:0000256" key="7">
    <source>
        <dbReference type="ARBA" id="ARBA00022490"/>
    </source>
</evidence>
<sequence length="589" mass="65851">MPTISINRDVLFKALGRSYTEEEFDELCFKFGIELDEVTSDKLIILKEQGTERSEGASEDIIYKIDIPANRYDLLCLEGLVQGLQVFLGETQFPAFNLVPSVTVPQRLIIKHSTASIRPHAVAAVLRNINFDQNIFSSFIDLQEKLHQNLCRKRSLVAIGTHDLDTIQGPFVYEALAPDSINFKPLNQSKEFTASQLMDLYSTDSHLRHYLPIIRDSSVYPVIKDSNGVVLSMPPIINGEHSKITLHTKNVFIECTATDLTKASIVLDTLVCMFSRYCRNQFTVEICEVETPEGKIHHYPILKNRYEKISVDRINTMVGINGNADEIADLLTRMCLTATVEGTSSISVKIPPTRHDIIHACDVYEDVAIAFGYNNITKTLPKTNTIASQFPLNKLSDQLRDQLAQAGFTEALTFSLCSEEDIGEKLRKPFNSSLAVHVSNPKTLEFQVARSTLLPGLLKTIAANRKMPLPMKLFEVSDVVMKDSQRDVGARNCRNLCVAYYNRTPGFELVHGLLDRLMQLLEVPLDHIGNKGYFLKPCEDATFFPGRCAHIIFAGSVVGIVGVIHPDVVTAFDLNLPCSALELNIEPFL</sequence>
<dbReference type="SUPFAM" id="SSF55681">
    <property type="entry name" value="Class II aaRS and biotin synthetases"/>
    <property type="match status" value="1"/>
</dbReference>
<keyword evidence="7" id="KW-0963">Cytoplasm</keyword>
<gene>
    <name evidence="18" type="primary">EOG090X03QT</name>
</gene>
<dbReference type="Gene3D" id="3.30.930.10">
    <property type="entry name" value="Bira Bifunctional Protein, Domain 2"/>
    <property type="match status" value="1"/>
</dbReference>
<comment type="cofactor">
    <cofactor evidence="1">
        <name>Mg(2+)</name>
        <dbReference type="ChEBI" id="CHEBI:18420"/>
    </cofactor>
</comment>
<evidence type="ECO:0000256" key="5">
    <source>
        <dbReference type="ARBA" id="ARBA00012814"/>
    </source>
</evidence>
<dbReference type="InterPro" id="IPR009061">
    <property type="entry name" value="DNA-bd_dom_put_sf"/>
</dbReference>
<dbReference type="GO" id="GO:0003723">
    <property type="term" value="F:RNA binding"/>
    <property type="evidence" value="ECO:0007669"/>
    <property type="project" value="InterPro"/>
</dbReference>
<dbReference type="AlphaFoldDB" id="A0A4Y7M430"/>
<protein>
    <recommendedName>
        <fullName evidence="6">Phenylalanine--tRNA ligase beta subunit</fullName>
        <ecNumber evidence="5">6.1.1.20</ecNumber>
    </recommendedName>
    <alternativeName>
        <fullName evidence="15">Phenylalanyl-tRNA synthetase beta subunit</fullName>
    </alternativeName>
</protein>
<keyword evidence="14" id="KW-0030">Aminoacyl-tRNA synthetase</keyword>
<evidence type="ECO:0000256" key="6">
    <source>
        <dbReference type="ARBA" id="ARBA00017032"/>
    </source>
</evidence>
<evidence type="ECO:0000256" key="16">
    <source>
        <dbReference type="ARBA" id="ARBA00049255"/>
    </source>
</evidence>
<evidence type="ECO:0000256" key="1">
    <source>
        <dbReference type="ARBA" id="ARBA00001946"/>
    </source>
</evidence>
<dbReference type="SUPFAM" id="SSF46955">
    <property type="entry name" value="Putative DNA-binding domain"/>
    <property type="match status" value="2"/>
</dbReference>
<evidence type="ECO:0000256" key="3">
    <source>
        <dbReference type="ARBA" id="ARBA00007438"/>
    </source>
</evidence>
<dbReference type="InterPro" id="IPR045060">
    <property type="entry name" value="Phe-tRNA-ligase_IIc_bsu"/>
</dbReference>
<dbReference type="GO" id="GO:0006432">
    <property type="term" value="P:phenylalanyl-tRNA aminoacylation"/>
    <property type="evidence" value="ECO:0007669"/>
    <property type="project" value="InterPro"/>
</dbReference>
<dbReference type="SMART" id="SM00874">
    <property type="entry name" value="B5"/>
    <property type="match status" value="1"/>
</dbReference>
<keyword evidence="11" id="KW-0067">ATP-binding</keyword>
<dbReference type="FunFam" id="3.30.930.10:FF:000032">
    <property type="entry name" value="Phenylalanine--tRNA ligase beta subunit"/>
    <property type="match status" value="1"/>
</dbReference>
<dbReference type="Pfam" id="PF03484">
    <property type="entry name" value="B5"/>
    <property type="match status" value="1"/>
</dbReference>
<organism evidence="18">
    <name type="scientific">Daphnia longispina</name>
    <dbReference type="NCBI Taxonomy" id="42846"/>
    <lineage>
        <taxon>Eukaryota</taxon>
        <taxon>Metazoa</taxon>
        <taxon>Ecdysozoa</taxon>
        <taxon>Arthropoda</taxon>
        <taxon>Crustacea</taxon>
        <taxon>Branchiopoda</taxon>
        <taxon>Diplostraca</taxon>
        <taxon>Cladocera</taxon>
        <taxon>Anomopoda</taxon>
        <taxon>Daphniidae</taxon>
        <taxon>Daphnia</taxon>
    </lineage>
</organism>
<keyword evidence="10" id="KW-0547">Nucleotide-binding</keyword>
<dbReference type="PANTHER" id="PTHR10947">
    <property type="entry name" value="PHENYLALANYL-TRNA SYNTHETASE BETA CHAIN AND LEUCINE-RICH REPEAT-CONTAINING PROTEIN 47"/>
    <property type="match status" value="1"/>
</dbReference>
<dbReference type="InterPro" id="IPR045864">
    <property type="entry name" value="aa-tRNA-synth_II/BPL/LPL"/>
</dbReference>
<accession>A0A4Y7M430</accession>
<keyword evidence="13" id="KW-0648">Protein biosynthesis</keyword>
<dbReference type="FunFam" id="3.30.56.10:FF:000005">
    <property type="entry name" value="Phenylalanine--tRNA ligase beta subunit"/>
    <property type="match status" value="1"/>
</dbReference>
<dbReference type="EMBL" id="LR006679">
    <property type="protein sequence ID" value="SVE76298.1"/>
    <property type="molecule type" value="mRNA"/>
</dbReference>
<dbReference type="SMART" id="SM00873">
    <property type="entry name" value="B3_4"/>
    <property type="match status" value="1"/>
</dbReference>
<evidence type="ECO:0000256" key="11">
    <source>
        <dbReference type="ARBA" id="ARBA00022840"/>
    </source>
</evidence>
<dbReference type="FunFam" id="3.50.40.10:FF:000002">
    <property type="entry name" value="phenylalanine--tRNA ligase beta subunit"/>
    <property type="match status" value="1"/>
</dbReference>
<dbReference type="GO" id="GO:0009328">
    <property type="term" value="C:phenylalanine-tRNA ligase complex"/>
    <property type="evidence" value="ECO:0007669"/>
    <property type="project" value="TreeGrafter"/>
</dbReference>
<reference evidence="18" key="1">
    <citation type="submission" date="2018-08" db="EMBL/GenBank/DDBJ databases">
        <authorList>
            <person name="Cornetti L."/>
        </authorList>
    </citation>
    <scope>NUCLEOTIDE SEQUENCE</scope>
    <source>
        <strain evidence="18">FI-G-95-1_INB4-1</strain>
    </source>
</reference>
<dbReference type="CDD" id="cd00769">
    <property type="entry name" value="PheRS_beta_core"/>
    <property type="match status" value="1"/>
</dbReference>
<evidence type="ECO:0000259" key="17">
    <source>
        <dbReference type="PROSITE" id="PS51483"/>
    </source>
</evidence>
<evidence type="ECO:0000256" key="9">
    <source>
        <dbReference type="ARBA" id="ARBA00022723"/>
    </source>
</evidence>
<keyword evidence="8" id="KW-0436">Ligase</keyword>
<evidence type="ECO:0000256" key="15">
    <source>
        <dbReference type="ARBA" id="ARBA00033189"/>
    </source>
</evidence>
<dbReference type="GO" id="GO:0004826">
    <property type="term" value="F:phenylalanine-tRNA ligase activity"/>
    <property type="evidence" value="ECO:0007669"/>
    <property type="project" value="UniProtKB-EC"/>
</dbReference>
<dbReference type="Gene3D" id="3.50.40.10">
    <property type="entry name" value="Phenylalanyl-trna Synthetase, Chain B, domain 3"/>
    <property type="match status" value="1"/>
</dbReference>
<dbReference type="Gene3D" id="3.30.56.10">
    <property type="match status" value="2"/>
</dbReference>
<dbReference type="GO" id="GO:0000287">
    <property type="term" value="F:magnesium ion binding"/>
    <property type="evidence" value="ECO:0007669"/>
    <property type="project" value="InterPro"/>
</dbReference>
<dbReference type="InterPro" id="IPR041616">
    <property type="entry name" value="PheRS_beta_core"/>
</dbReference>
<evidence type="ECO:0000256" key="10">
    <source>
        <dbReference type="ARBA" id="ARBA00022741"/>
    </source>
</evidence>
<feature type="domain" description="B5" evidence="17">
    <location>
        <begin position="302"/>
        <end position="378"/>
    </location>
</feature>
<dbReference type="Pfam" id="PF18262">
    <property type="entry name" value="PhetRS_B1"/>
    <property type="match status" value="1"/>
</dbReference>
<evidence type="ECO:0000256" key="12">
    <source>
        <dbReference type="ARBA" id="ARBA00022842"/>
    </source>
</evidence>
<dbReference type="NCBIfam" id="TIGR00471">
    <property type="entry name" value="pheT_arch"/>
    <property type="match status" value="1"/>
</dbReference>
<dbReference type="GO" id="GO:0005524">
    <property type="term" value="F:ATP binding"/>
    <property type="evidence" value="ECO:0007669"/>
    <property type="project" value="UniProtKB-KW"/>
</dbReference>
<dbReference type="SUPFAM" id="SSF56037">
    <property type="entry name" value="PheT/TilS domain"/>
    <property type="match status" value="1"/>
</dbReference>
<comment type="subunit">
    <text evidence="4">Tetramer of two alpha and two beta subunits.</text>
</comment>
<dbReference type="InterPro" id="IPR005146">
    <property type="entry name" value="B3/B4_tRNA-bd"/>
</dbReference>
<keyword evidence="12" id="KW-0460">Magnesium</keyword>
<dbReference type="InterPro" id="IPR020825">
    <property type="entry name" value="Phe-tRNA_synthase-like_B3/B4"/>
</dbReference>
<evidence type="ECO:0000256" key="4">
    <source>
        <dbReference type="ARBA" id="ARBA00011209"/>
    </source>
</evidence>
<comment type="catalytic activity">
    <reaction evidence="16">
        <text>tRNA(Phe) + L-phenylalanine + ATP = L-phenylalanyl-tRNA(Phe) + AMP + diphosphate + H(+)</text>
        <dbReference type="Rhea" id="RHEA:19413"/>
        <dbReference type="Rhea" id="RHEA-COMP:9668"/>
        <dbReference type="Rhea" id="RHEA-COMP:9699"/>
        <dbReference type="ChEBI" id="CHEBI:15378"/>
        <dbReference type="ChEBI" id="CHEBI:30616"/>
        <dbReference type="ChEBI" id="CHEBI:33019"/>
        <dbReference type="ChEBI" id="CHEBI:58095"/>
        <dbReference type="ChEBI" id="CHEBI:78442"/>
        <dbReference type="ChEBI" id="CHEBI:78531"/>
        <dbReference type="ChEBI" id="CHEBI:456215"/>
        <dbReference type="EC" id="6.1.1.20"/>
    </reaction>
</comment>
<proteinExistence type="evidence at transcript level"/>
<evidence type="ECO:0000256" key="8">
    <source>
        <dbReference type="ARBA" id="ARBA00022598"/>
    </source>
</evidence>
<evidence type="ECO:0000256" key="14">
    <source>
        <dbReference type="ARBA" id="ARBA00023146"/>
    </source>
</evidence>
<dbReference type="InterPro" id="IPR040659">
    <property type="entry name" value="PhetRS_B1"/>
</dbReference>
<dbReference type="PROSITE" id="PS51483">
    <property type="entry name" value="B5"/>
    <property type="match status" value="1"/>
</dbReference>